<dbReference type="Gene3D" id="3.90.550.10">
    <property type="entry name" value="Spore Coat Polysaccharide Biosynthesis Protein SpsA, Chain A"/>
    <property type="match status" value="1"/>
</dbReference>
<accession>A0ABY4FXB5</accession>
<evidence type="ECO:0000259" key="7">
    <source>
        <dbReference type="Pfam" id="PF00535"/>
    </source>
</evidence>
<evidence type="ECO:0000256" key="1">
    <source>
        <dbReference type="ARBA" id="ARBA00004141"/>
    </source>
</evidence>
<dbReference type="InterPro" id="IPR001173">
    <property type="entry name" value="Glyco_trans_2-like"/>
</dbReference>
<name>A0ABY4FXB5_9MICO</name>
<evidence type="ECO:0000259" key="8">
    <source>
        <dbReference type="Pfam" id="PF04138"/>
    </source>
</evidence>
<feature type="transmembrane region" description="Helical" evidence="6">
    <location>
        <begin position="291"/>
        <end position="308"/>
    </location>
</feature>
<proteinExistence type="inferred from homology"/>
<dbReference type="EMBL" id="CP095043">
    <property type="protein sequence ID" value="UOQ60804.1"/>
    <property type="molecule type" value="Genomic_DNA"/>
</dbReference>
<dbReference type="Pfam" id="PF00535">
    <property type="entry name" value="Glycos_transf_2"/>
    <property type="match status" value="1"/>
</dbReference>
<protein>
    <submittedName>
        <fullName evidence="9">Bifunctional glycosyltransferase family 2/GtrA family protein</fullName>
    </submittedName>
</protein>
<sequence>MLILIPAYEPGDALPALVRALRAGRPEAAVLIVDDGSGPAYAHVFAAARDAGAAVLVSSRNHGKGHALKLGFAEAERTHPGADVVTADADGQHEVGDILAIADELDRSRGREDAAMVLGCRAFTGAVPLRSRLGNAVARRLFRAAAGWALSDTQTGLRGIPHRMLPWLRTVPGERFEYEQQVLLRLRRAGFGARELPIRTVYLQHNPSSHFRPVRDSLRVLAPIARFAASSLLAFVVDAAVLAVLLGITGLLVPSIVIARLTSASVNFAVNRRVVFQRRGRGALGRQIVQYSLLAILLLASNIVWMSFLTDAGVPLWIAKLTTEAVLFATSYGVQRGVVFAGPREPEAAFPENERVTHMDRIATSG</sequence>
<organism evidence="9 10">
    <name type="scientific">Leucobacter rhizosphaerae</name>
    <dbReference type="NCBI Taxonomy" id="2932245"/>
    <lineage>
        <taxon>Bacteria</taxon>
        <taxon>Bacillati</taxon>
        <taxon>Actinomycetota</taxon>
        <taxon>Actinomycetes</taxon>
        <taxon>Micrococcales</taxon>
        <taxon>Microbacteriaceae</taxon>
        <taxon>Leucobacter</taxon>
    </lineage>
</organism>
<evidence type="ECO:0000313" key="9">
    <source>
        <dbReference type="EMBL" id="UOQ60804.1"/>
    </source>
</evidence>
<dbReference type="InterPro" id="IPR007267">
    <property type="entry name" value="GtrA_DPMS_TM"/>
</dbReference>
<dbReference type="RefSeq" id="WP_244686732.1">
    <property type="nucleotide sequence ID" value="NZ_CP095043.1"/>
</dbReference>
<dbReference type="CDD" id="cd04179">
    <property type="entry name" value="DPM_DPG-synthase_like"/>
    <property type="match status" value="1"/>
</dbReference>
<dbReference type="PANTHER" id="PTHR48090">
    <property type="entry name" value="UNDECAPRENYL-PHOSPHATE 4-DEOXY-4-FORMAMIDO-L-ARABINOSE TRANSFERASE-RELATED"/>
    <property type="match status" value="1"/>
</dbReference>
<dbReference type="Proteomes" id="UP000831775">
    <property type="component" value="Chromosome"/>
</dbReference>
<dbReference type="SUPFAM" id="SSF53448">
    <property type="entry name" value="Nucleotide-diphospho-sugar transferases"/>
    <property type="match status" value="1"/>
</dbReference>
<comment type="similarity">
    <text evidence="2">Belongs to the glycosyltransferase 2 family.</text>
</comment>
<keyword evidence="10" id="KW-1185">Reference proteome</keyword>
<gene>
    <name evidence="9" type="ORF">MUN76_02135</name>
</gene>
<evidence type="ECO:0000256" key="6">
    <source>
        <dbReference type="SAM" id="Phobius"/>
    </source>
</evidence>
<dbReference type="PANTHER" id="PTHR48090:SF6">
    <property type="entry name" value="SLR5056 PROTEIN"/>
    <property type="match status" value="1"/>
</dbReference>
<evidence type="ECO:0000256" key="4">
    <source>
        <dbReference type="ARBA" id="ARBA00022989"/>
    </source>
</evidence>
<dbReference type="Pfam" id="PF04138">
    <property type="entry name" value="GtrA_DPMS_TM"/>
    <property type="match status" value="1"/>
</dbReference>
<feature type="domain" description="Glycosyltransferase 2-like" evidence="7">
    <location>
        <begin position="3"/>
        <end position="108"/>
    </location>
</feature>
<reference evidence="9 10" key="1">
    <citation type="submission" date="2022-04" db="EMBL/GenBank/DDBJ databases">
        <title>Leucobacter sp. isolated from rhizosphere of onion.</title>
        <authorList>
            <person name="Won M."/>
            <person name="Lee C.-M."/>
            <person name="Woen H.-Y."/>
            <person name="Kwon S.-W."/>
        </authorList>
    </citation>
    <scope>NUCLEOTIDE SEQUENCE [LARGE SCALE GENOMIC DNA]</scope>
    <source>
        <strain evidence="9 10">H25R-14</strain>
    </source>
</reference>
<keyword evidence="5 6" id="KW-0472">Membrane</keyword>
<evidence type="ECO:0000256" key="3">
    <source>
        <dbReference type="ARBA" id="ARBA00022692"/>
    </source>
</evidence>
<dbReference type="InterPro" id="IPR029044">
    <property type="entry name" value="Nucleotide-diphossugar_trans"/>
</dbReference>
<dbReference type="InterPro" id="IPR050256">
    <property type="entry name" value="Glycosyltransferase_2"/>
</dbReference>
<evidence type="ECO:0000256" key="5">
    <source>
        <dbReference type="ARBA" id="ARBA00023136"/>
    </source>
</evidence>
<keyword evidence="4 6" id="KW-1133">Transmembrane helix</keyword>
<comment type="subcellular location">
    <subcellularLocation>
        <location evidence="1">Membrane</location>
        <topology evidence="1">Multi-pass membrane protein</topology>
    </subcellularLocation>
</comment>
<evidence type="ECO:0000313" key="10">
    <source>
        <dbReference type="Proteomes" id="UP000831775"/>
    </source>
</evidence>
<keyword evidence="3 6" id="KW-0812">Transmembrane</keyword>
<feature type="domain" description="GtrA/DPMS transmembrane" evidence="8">
    <location>
        <begin position="226"/>
        <end position="340"/>
    </location>
</feature>
<evidence type="ECO:0000256" key="2">
    <source>
        <dbReference type="ARBA" id="ARBA00006739"/>
    </source>
</evidence>